<dbReference type="Gene3D" id="1.25.40.10">
    <property type="entry name" value="Tetratricopeptide repeat domain"/>
    <property type="match status" value="6"/>
</dbReference>
<proteinExistence type="inferred from homology"/>
<evidence type="ECO:0000256" key="1">
    <source>
        <dbReference type="ARBA" id="ARBA00006643"/>
    </source>
</evidence>
<evidence type="ECO:0000256" key="2">
    <source>
        <dbReference type="ARBA" id="ARBA00022737"/>
    </source>
</evidence>
<keyword evidence="2" id="KW-0677">Repeat</keyword>
<dbReference type="Proteomes" id="UP000596660">
    <property type="component" value="Unplaced"/>
</dbReference>
<comment type="similarity">
    <text evidence="1">Belongs to the PPR family. PCMP-H subfamily.</text>
</comment>
<dbReference type="EnsemblPlants" id="AUR62036910-RA">
    <property type="protein sequence ID" value="AUR62036910-RA:cds"/>
    <property type="gene ID" value="AUR62036910"/>
</dbReference>
<reference evidence="5" key="2">
    <citation type="submission" date="2021-03" db="UniProtKB">
        <authorList>
            <consortium name="EnsemblPlants"/>
        </authorList>
    </citation>
    <scope>IDENTIFICATION</scope>
</reference>
<accession>A0A803N386</accession>
<dbReference type="Pfam" id="PF14432">
    <property type="entry name" value="DYW_deaminase"/>
    <property type="match status" value="1"/>
</dbReference>
<dbReference type="Pfam" id="PF13041">
    <property type="entry name" value="PPR_2"/>
    <property type="match status" value="3"/>
</dbReference>
<dbReference type="PANTHER" id="PTHR47926:SF383">
    <property type="entry name" value="DYW DOMAIN-CONTAINING PROTEIN"/>
    <property type="match status" value="1"/>
</dbReference>
<dbReference type="PANTHER" id="PTHR47926">
    <property type="entry name" value="PENTATRICOPEPTIDE REPEAT-CONTAINING PROTEIN"/>
    <property type="match status" value="1"/>
</dbReference>
<dbReference type="GO" id="GO:0008270">
    <property type="term" value="F:zinc ion binding"/>
    <property type="evidence" value="ECO:0007669"/>
    <property type="project" value="InterPro"/>
</dbReference>
<dbReference type="Pfam" id="PF01535">
    <property type="entry name" value="PPR"/>
    <property type="match status" value="5"/>
</dbReference>
<sequence length="804" mass="90401">MNFFDDSILMFCELVSSTDLKPDNFTFPCVIKSCALGFRIGLGEAIHGLAAKSGLDSDVFVGNALIMMYGKFGLVGDAVKVFDNMSQRNLVSWNSLIRVYSEIGLYKESIVVFVRMLQDECGLVPDVATLVTVLPSCAREGDIEMGKMLHGLAIKLSLIHEVTVNNAFVDMYAKCELSNAAQTLFEENKHKNTVSWNSIIWNFSRNDDASKALDLLRELHMEGDEVRVNEVTILNVLPALSQKSQIMSLKELHGYSLRREFFGDELVANAFIVAYAKCESLSSAEFVFHEIETKMLNSWNAVIDGNAQYGDPRKALDFYLEMRSSGLHPDRFSLTSLLLACSKLRLLPSGKEIHGFVLRNGIDTDPFISVSLLSFYFRCNKPQFSRALFDGMINKIPVSWNAMISGYEQSGCPEQALDTFHHMLKQGIRPNAIAVTSLLGACSQLSCLRLAKEIHCFTLKGNLTEDVFVNCSIIDMYAKCGCIEFSQRFFDSMTKKISASWTAMISGYAVHGHGKEALLLFEQMRIQGFMPDHFTFVSILMACSHAGLIEEGLEYFYEMHSLDGLIPRLEHYTCVVDMLARAGKLYDAMELMKNMPMEADAKIWTSLISSCRIHGNMVLGRIAAEKLLQLDPNRVENYVLVSNLLAQSGKWDDVRSVRAKMKEKRLQKDAGCSWVEIGGKIYNFVVGHHMLSKSEGIQKFWTELEVKIRKIGYIPDTSSVLHDVGQEEKLQILRGHSEKLAVSFGLLKTADGMTVRICKNLRICCDCHNAIKLVSKVVNREIVVRDNKRFHHFKDGCCSCGDYW</sequence>
<dbReference type="InterPro" id="IPR002885">
    <property type="entry name" value="PPR_rpt"/>
</dbReference>
<feature type="repeat" description="PPR" evidence="3">
    <location>
        <begin position="396"/>
        <end position="430"/>
    </location>
</feature>
<feature type="repeat" description="PPR" evidence="3">
    <location>
        <begin position="295"/>
        <end position="329"/>
    </location>
</feature>
<evidence type="ECO:0000256" key="3">
    <source>
        <dbReference type="PROSITE-ProRule" id="PRU00708"/>
    </source>
</evidence>
<dbReference type="Gramene" id="AUR62039688-RA">
    <property type="protein sequence ID" value="AUR62039688-RA:cds"/>
    <property type="gene ID" value="AUR62039688"/>
</dbReference>
<dbReference type="NCBIfam" id="TIGR00756">
    <property type="entry name" value="PPR"/>
    <property type="match status" value="4"/>
</dbReference>
<dbReference type="InterPro" id="IPR032867">
    <property type="entry name" value="DYW_dom"/>
</dbReference>
<dbReference type="Gramene" id="AUR62036910-RA">
    <property type="protein sequence ID" value="AUR62036910-RA:cds"/>
    <property type="gene ID" value="AUR62036910"/>
</dbReference>
<dbReference type="FunFam" id="1.25.40.10:FF:000344">
    <property type="entry name" value="Pentatricopeptide repeat-containing protein"/>
    <property type="match status" value="1"/>
</dbReference>
<dbReference type="InterPro" id="IPR046848">
    <property type="entry name" value="E_motif"/>
</dbReference>
<feature type="repeat" description="PPR" evidence="3">
    <location>
        <begin position="89"/>
        <end position="123"/>
    </location>
</feature>
<evidence type="ECO:0000313" key="5">
    <source>
        <dbReference type="EnsemblPlants" id="AUR62039688-RA:cds"/>
    </source>
</evidence>
<feature type="domain" description="DYW" evidence="4">
    <location>
        <begin position="712"/>
        <end position="804"/>
    </location>
</feature>
<dbReference type="PROSITE" id="PS51375">
    <property type="entry name" value="PPR"/>
    <property type="match status" value="5"/>
</dbReference>
<name>A0A803N386_CHEQI</name>
<feature type="repeat" description="PPR" evidence="3">
    <location>
        <begin position="497"/>
        <end position="531"/>
    </location>
</feature>
<dbReference type="AlphaFoldDB" id="A0A803N386"/>
<accession>A0A803MXI0</accession>
<dbReference type="GO" id="GO:0003729">
    <property type="term" value="F:mRNA binding"/>
    <property type="evidence" value="ECO:0007669"/>
    <property type="project" value="UniProtKB-ARBA"/>
</dbReference>
<dbReference type="GO" id="GO:0009451">
    <property type="term" value="P:RNA modification"/>
    <property type="evidence" value="ECO:0007669"/>
    <property type="project" value="InterPro"/>
</dbReference>
<feature type="repeat" description="PPR" evidence="3">
    <location>
        <begin position="192"/>
        <end position="226"/>
    </location>
</feature>
<dbReference type="FunFam" id="1.25.40.10:FF:000361">
    <property type="entry name" value="Pentatricopeptide repeat-containing protein chloroplastic"/>
    <property type="match status" value="1"/>
</dbReference>
<dbReference type="InterPro" id="IPR011990">
    <property type="entry name" value="TPR-like_helical_dom_sf"/>
</dbReference>
<protein>
    <recommendedName>
        <fullName evidence="4">DYW domain-containing protein</fullName>
    </recommendedName>
</protein>
<dbReference type="InterPro" id="IPR046960">
    <property type="entry name" value="PPR_At4g14850-like_plant"/>
</dbReference>
<dbReference type="EnsemblPlants" id="AUR62039688-RA">
    <property type="protein sequence ID" value="AUR62039688-RA:cds"/>
    <property type="gene ID" value="AUR62039688"/>
</dbReference>
<keyword evidence="6" id="KW-1185">Reference proteome</keyword>
<dbReference type="Pfam" id="PF20431">
    <property type="entry name" value="E_motif"/>
    <property type="match status" value="1"/>
</dbReference>
<organism evidence="5 6">
    <name type="scientific">Chenopodium quinoa</name>
    <name type="common">Quinoa</name>
    <dbReference type="NCBI Taxonomy" id="63459"/>
    <lineage>
        <taxon>Eukaryota</taxon>
        <taxon>Viridiplantae</taxon>
        <taxon>Streptophyta</taxon>
        <taxon>Embryophyta</taxon>
        <taxon>Tracheophyta</taxon>
        <taxon>Spermatophyta</taxon>
        <taxon>Magnoliopsida</taxon>
        <taxon>eudicotyledons</taxon>
        <taxon>Gunneridae</taxon>
        <taxon>Pentapetalae</taxon>
        <taxon>Caryophyllales</taxon>
        <taxon>Chenopodiaceae</taxon>
        <taxon>Chenopodioideae</taxon>
        <taxon>Atripliceae</taxon>
        <taxon>Chenopodium</taxon>
    </lineage>
</organism>
<dbReference type="FunFam" id="1.25.40.10:FF:000351">
    <property type="entry name" value="Pentatricopeptide repeat-containing protein"/>
    <property type="match status" value="1"/>
</dbReference>
<dbReference type="FunFam" id="1.25.40.10:FF:000690">
    <property type="entry name" value="Pentatricopeptide repeat-containing protein"/>
    <property type="match status" value="1"/>
</dbReference>
<evidence type="ECO:0000259" key="4">
    <source>
        <dbReference type="Pfam" id="PF14432"/>
    </source>
</evidence>
<reference evidence="5" key="1">
    <citation type="journal article" date="2017" name="Nature">
        <title>The genome of Chenopodium quinoa.</title>
        <authorList>
            <person name="Jarvis D.E."/>
            <person name="Ho Y.S."/>
            <person name="Lightfoot D.J."/>
            <person name="Schmoeckel S.M."/>
            <person name="Li B."/>
            <person name="Borm T.J.A."/>
            <person name="Ohyanagi H."/>
            <person name="Mineta K."/>
            <person name="Michell C.T."/>
            <person name="Saber N."/>
            <person name="Kharbatia N.M."/>
            <person name="Rupper R.R."/>
            <person name="Sharp A.R."/>
            <person name="Dally N."/>
            <person name="Boughton B.A."/>
            <person name="Woo Y.H."/>
            <person name="Gao G."/>
            <person name="Schijlen E.G.W.M."/>
            <person name="Guo X."/>
            <person name="Momin A.A."/>
            <person name="Negrao S."/>
            <person name="Al-Babili S."/>
            <person name="Gehring C."/>
            <person name="Roessner U."/>
            <person name="Jung C."/>
            <person name="Murphy K."/>
            <person name="Arold S.T."/>
            <person name="Gojobori T."/>
            <person name="van der Linden C.G."/>
            <person name="van Loo E.N."/>
            <person name="Jellen E.N."/>
            <person name="Maughan P.J."/>
            <person name="Tester M."/>
        </authorList>
    </citation>
    <scope>NUCLEOTIDE SEQUENCE [LARGE SCALE GENOMIC DNA]</scope>
    <source>
        <strain evidence="5">cv. PI 614886</strain>
    </source>
</reference>
<evidence type="ECO:0000313" key="6">
    <source>
        <dbReference type="Proteomes" id="UP000596660"/>
    </source>
</evidence>